<dbReference type="PANTHER" id="PTHR43630">
    <property type="entry name" value="POLY-BETA-1,6-N-ACETYL-D-GLUCOSAMINE SYNTHASE"/>
    <property type="match status" value="1"/>
</dbReference>
<dbReference type="EMBL" id="CP121270">
    <property type="protein sequence ID" value="WFP24012.1"/>
    <property type="molecule type" value="Genomic_DNA"/>
</dbReference>
<evidence type="ECO:0000313" key="5">
    <source>
        <dbReference type="EMBL" id="MDF6101204.1"/>
    </source>
</evidence>
<feature type="domain" description="Glycosyltransferase 2-like" evidence="4">
    <location>
        <begin position="5"/>
        <end position="112"/>
    </location>
</feature>
<accession>A0AAX3T4V0</accession>
<keyword evidence="3 6" id="KW-0808">Transferase</keyword>
<name>A0AAX3T4V0_9ACTN</name>
<reference evidence="5" key="2">
    <citation type="submission" date="2022-01" db="EMBL/GenBank/DDBJ databases">
        <authorList>
            <person name="Sanchez-Suarez J."/>
            <person name="Villamil L."/>
            <person name="Diaz L.E."/>
        </authorList>
    </citation>
    <scope>NUCLEOTIDE SEQUENCE</scope>
    <source>
        <strain evidence="5">EUFUS-Z928</strain>
    </source>
</reference>
<evidence type="ECO:0000313" key="7">
    <source>
        <dbReference type="Proteomes" id="UP001152308"/>
    </source>
</evidence>
<dbReference type="Pfam" id="PF00535">
    <property type="entry name" value="Glycos_transf_2"/>
    <property type="match status" value="1"/>
</dbReference>
<comment type="similarity">
    <text evidence="1">Belongs to the glycosyltransferase 2 family.</text>
</comment>
<dbReference type="Gene3D" id="3.90.550.10">
    <property type="entry name" value="Spore Coat Polysaccharide Biosynthesis Protein SpsA, Chain A"/>
    <property type="match status" value="1"/>
</dbReference>
<organism evidence="6 8">
    <name type="scientific">Gordonia hongkongensis</name>
    <dbReference type="NCBI Taxonomy" id="1701090"/>
    <lineage>
        <taxon>Bacteria</taxon>
        <taxon>Bacillati</taxon>
        <taxon>Actinomycetota</taxon>
        <taxon>Actinomycetes</taxon>
        <taxon>Mycobacteriales</taxon>
        <taxon>Gordoniaceae</taxon>
        <taxon>Gordonia</taxon>
    </lineage>
</organism>
<evidence type="ECO:0000259" key="4">
    <source>
        <dbReference type="Pfam" id="PF00535"/>
    </source>
</evidence>
<gene>
    <name evidence="5" type="ORF">L2299_09065</name>
    <name evidence="6" type="ORF">P9A14_18015</name>
</gene>
<dbReference type="Proteomes" id="UP001152308">
    <property type="component" value="Unassembled WGS sequence"/>
</dbReference>
<reference evidence="6" key="3">
    <citation type="submission" date="2023-04" db="EMBL/GenBank/DDBJ databases">
        <title>Complete genome sequence of a phthalic acid esters degrading bacterial strain.</title>
        <authorList>
            <person name="Weng L."/>
            <person name="Jia Y."/>
            <person name="Ren L."/>
        </authorList>
    </citation>
    <scope>NUCLEOTIDE SEQUENCE</scope>
    <source>
        <strain evidence="6">RL-LY01</strain>
    </source>
</reference>
<dbReference type="SUPFAM" id="SSF53448">
    <property type="entry name" value="Nucleotide-diphospho-sugar transferases"/>
    <property type="match status" value="1"/>
</dbReference>
<proteinExistence type="inferred from homology"/>
<dbReference type="PANTHER" id="PTHR43630:SF1">
    <property type="entry name" value="POLY-BETA-1,6-N-ACETYL-D-GLUCOSAMINE SYNTHASE"/>
    <property type="match status" value="1"/>
</dbReference>
<evidence type="ECO:0000313" key="8">
    <source>
        <dbReference type="Proteomes" id="UP001213504"/>
    </source>
</evidence>
<dbReference type="CDD" id="cd00761">
    <property type="entry name" value="Glyco_tranf_GTA_type"/>
    <property type="match status" value="1"/>
</dbReference>
<reference evidence="5" key="1">
    <citation type="journal article" date="2022" name="Data Brief">
        <title>Draft genome sequence data of Gordonia hongkongensis strain EUFUS-Z928 isolated from the octocoral Eunicea fusca.</title>
        <authorList>
            <person name="Sanchez-Suarez J."/>
            <person name="Diaz L."/>
            <person name="Melo-Bolivar J."/>
            <person name="Villamil L."/>
        </authorList>
    </citation>
    <scope>NUCLEOTIDE SEQUENCE</scope>
    <source>
        <strain evidence="5">EUFUS-Z928</strain>
    </source>
</reference>
<dbReference type="RefSeq" id="WP_165629699.1">
    <property type="nucleotide sequence ID" value="NZ_CBDRNE010000004.1"/>
</dbReference>
<evidence type="ECO:0000256" key="1">
    <source>
        <dbReference type="ARBA" id="ARBA00006739"/>
    </source>
</evidence>
<protein>
    <submittedName>
        <fullName evidence="5">Glycosyltransferase family 2 protein</fullName>
    </submittedName>
    <submittedName>
        <fullName evidence="6">Glycosyltransferase family A protein</fullName>
        <ecNumber evidence="6">2.4.-.-</ecNumber>
    </submittedName>
</protein>
<dbReference type="AlphaFoldDB" id="A0AAX3T4V0"/>
<evidence type="ECO:0000256" key="2">
    <source>
        <dbReference type="ARBA" id="ARBA00022676"/>
    </source>
</evidence>
<dbReference type="Proteomes" id="UP001213504">
    <property type="component" value="Chromosome"/>
</dbReference>
<evidence type="ECO:0000256" key="3">
    <source>
        <dbReference type="ARBA" id="ARBA00022679"/>
    </source>
</evidence>
<dbReference type="InterPro" id="IPR001173">
    <property type="entry name" value="Glyco_trans_2-like"/>
</dbReference>
<keyword evidence="7" id="KW-1185">Reference proteome</keyword>
<sequence length="292" mass="33681">MPTLSVAIPAYNEELNLGPCLDRLLAQTHPIDEIIVVNNWSTDRTALIADEYASRHPNVRRVDEEIPGVHHARRRGLDEGASDIIAKVDADTRVPPDWAETGLRFFREIGHDESDFGALTGPILMHDAPRYEKNKRAAQKSFRRLGRGRAIGSVRGPAYFLRRSAWLAIRDDLNDYDPIWEDLDIGLALKKHGYRIFFDPALLADSSCRRFRYAPWRNFRYARGGIATARAHEDRKITTVMMVDLPFKLAVYTYLWLLLRPWDPRTRTWRPHRYFLPLAPHISAEIPPPLRP</sequence>
<dbReference type="InterPro" id="IPR029044">
    <property type="entry name" value="Nucleotide-diphossugar_trans"/>
</dbReference>
<dbReference type="GO" id="GO:0016757">
    <property type="term" value="F:glycosyltransferase activity"/>
    <property type="evidence" value="ECO:0007669"/>
    <property type="project" value="UniProtKB-KW"/>
</dbReference>
<keyword evidence="2 6" id="KW-0328">Glycosyltransferase</keyword>
<dbReference type="EC" id="2.4.-.-" evidence="6"/>
<dbReference type="EMBL" id="JAKJLQ010000005">
    <property type="protein sequence ID" value="MDF6101204.1"/>
    <property type="molecule type" value="Genomic_DNA"/>
</dbReference>
<evidence type="ECO:0000313" key="6">
    <source>
        <dbReference type="EMBL" id="WFP24012.1"/>
    </source>
</evidence>